<accession>A0A2T7BEG6</accession>
<dbReference type="AlphaFoldDB" id="A0A2T7BEG6"/>
<dbReference type="PROSITE" id="PS51257">
    <property type="entry name" value="PROKAR_LIPOPROTEIN"/>
    <property type="match status" value="1"/>
</dbReference>
<dbReference type="Proteomes" id="UP000244450">
    <property type="component" value="Unassembled WGS sequence"/>
</dbReference>
<dbReference type="OrthoDB" id="1435302at2"/>
<comment type="caution">
    <text evidence="2">The sequence shown here is derived from an EMBL/GenBank/DDBJ whole genome shotgun (WGS) entry which is preliminary data.</text>
</comment>
<evidence type="ECO:0000313" key="3">
    <source>
        <dbReference type="Proteomes" id="UP000244450"/>
    </source>
</evidence>
<organism evidence="2 3">
    <name type="scientific">Chitinophaga parva</name>
    <dbReference type="NCBI Taxonomy" id="2169414"/>
    <lineage>
        <taxon>Bacteria</taxon>
        <taxon>Pseudomonadati</taxon>
        <taxon>Bacteroidota</taxon>
        <taxon>Chitinophagia</taxon>
        <taxon>Chitinophagales</taxon>
        <taxon>Chitinophagaceae</taxon>
        <taxon>Chitinophaga</taxon>
    </lineage>
</organism>
<dbReference type="Gene3D" id="2.40.50.100">
    <property type="match status" value="1"/>
</dbReference>
<dbReference type="PANTHER" id="PTHR30469:SF38">
    <property type="entry name" value="HLYD FAMILY SECRETION PROTEIN"/>
    <property type="match status" value="1"/>
</dbReference>
<feature type="chain" id="PRO_5015409212" evidence="1">
    <location>
        <begin position="25"/>
        <end position="306"/>
    </location>
</feature>
<keyword evidence="3" id="KW-1185">Reference proteome</keyword>
<sequence length="306" mass="33163">MYRHSLYLLLLASLCACQNNNAPAEEETTADPVTPVTVIQPTQETLSDSVSLNATATFLQQSYARANTAGYIQSIHLQPGQAVHAGQLLFTVRTRESRSIGNAVNLLDSSFKFSGVNGVKATTSGYITQLNHQEGDYVQEAEQVAVISDQSSFAFVLNVPFELRNAVTLQKRVSLLLPDSTRLPGVVSAIMPSADSLAQTQKVVIKVAANAALPENLVAQVRIQRTAHPQAITLPRTALLTDETQSEYWIMRMLDSNTAVKVPVQKGLESNGRVEITTPQLSLTDRILVSGNYGLADTAKVQVTKQ</sequence>
<protein>
    <submittedName>
        <fullName evidence="2">RND transporter</fullName>
    </submittedName>
</protein>
<keyword evidence="1" id="KW-0732">Signal</keyword>
<proteinExistence type="predicted"/>
<evidence type="ECO:0000256" key="1">
    <source>
        <dbReference type="SAM" id="SignalP"/>
    </source>
</evidence>
<dbReference type="GO" id="GO:0015562">
    <property type="term" value="F:efflux transmembrane transporter activity"/>
    <property type="evidence" value="ECO:0007669"/>
    <property type="project" value="TreeGrafter"/>
</dbReference>
<dbReference type="GO" id="GO:1990281">
    <property type="term" value="C:efflux pump complex"/>
    <property type="evidence" value="ECO:0007669"/>
    <property type="project" value="TreeGrafter"/>
</dbReference>
<gene>
    <name evidence="2" type="ORF">DCC81_23130</name>
</gene>
<feature type="signal peptide" evidence="1">
    <location>
        <begin position="1"/>
        <end position="24"/>
    </location>
</feature>
<name>A0A2T7BEG6_9BACT</name>
<dbReference type="EMBL" id="QCYK01000003">
    <property type="protein sequence ID" value="PUZ23496.1"/>
    <property type="molecule type" value="Genomic_DNA"/>
</dbReference>
<evidence type="ECO:0000313" key="2">
    <source>
        <dbReference type="EMBL" id="PUZ23496.1"/>
    </source>
</evidence>
<dbReference type="PANTHER" id="PTHR30469">
    <property type="entry name" value="MULTIDRUG RESISTANCE PROTEIN MDTA"/>
    <property type="match status" value="1"/>
</dbReference>
<reference evidence="2 3" key="1">
    <citation type="submission" date="2018-04" db="EMBL/GenBank/DDBJ databases">
        <title>Chitinophaga fuyangensis sp. nov., isolated from soil in a chemical factory.</title>
        <authorList>
            <person name="Chen K."/>
        </authorList>
    </citation>
    <scope>NUCLEOTIDE SEQUENCE [LARGE SCALE GENOMIC DNA]</scope>
    <source>
        <strain evidence="2 3">LY-1</strain>
    </source>
</reference>
<dbReference type="Gene3D" id="2.40.420.20">
    <property type="match status" value="1"/>
</dbReference>